<sequence>MLRVQGMMHAWRTVRPGMRHYSSVPPKSKHALLYREIFPSLIKVLAYSTATYFALHLTWELLDAREQRIKQEQEISALKSDILDRVNAKQI</sequence>
<organism evidence="1 2">
    <name type="scientific">Malassezia cuniculi</name>
    <dbReference type="NCBI Taxonomy" id="948313"/>
    <lineage>
        <taxon>Eukaryota</taxon>
        <taxon>Fungi</taxon>
        <taxon>Dikarya</taxon>
        <taxon>Basidiomycota</taxon>
        <taxon>Ustilaginomycotina</taxon>
        <taxon>Malasseziomycetes</taxon>
        <taxon>Malasseziales</taxon>
        <taxon>Malasseziaceae</taxon>
        <taxon>Malassezia</taxon>
    </lineage>
</organism>
<evidence type="ECO:0000313" key="1">
    <source>
        <dbReference type="EMBL" id="WFD35159.1"/>
    </source>
</evidence>
<dbReference type="EMBL" id="CP119879">
    <property type="protein sequence ID" value="WFD35159.1"/>
    <property type="molecule type" value="Genomic_DNA"/>
</dbReference>
<dbReference type="Proteomes" id="UP001219933">
    <property type="component" value="Chromosome 3"/>
</dbReference>
<gene>
    <name evidence="1" type="ORF">MCUN1_002009</name>
</gene>
<evidence type="ECO:0000313" key="2">
    <source>
        <dbReference type="Proteomes" id="UP001219933"/>
    </source>
</evidence>
<keyword evidence="2" id="KW-1185">Reference proteome</keyword>
<dbReference type="AlphaFoldDB" id="A0AAF0J707"/>
<name>A0AAF0J707_9BASI</name>
<protein>
    <submittedName>
        <fullName evidence="1">Uncharacterized protein</fullName>
    </submittedName>
</protein>
<reference evidence="1" key="1">
    <citation type="submission" date="2023-03" db="EMBL/GenBank/DDBJ databases">
        <title>Mating type loci evolution in Malassezia.</title>
        <authorList>
            <person name="Coelho M.A."/>
        </authorList>
    </citation>
    <scope>NUCLEOTIDE SEQUENCE</scope>
    <source>
        <strain evidence="1">CBS 11721</strain>
    </source>
</reference>
<proteinExistence type="predicted"/>
<accession>A0AAF0J707</accession>